<dbReference type="PROSITE" id="PS00078">
    <property type="entry name" value="COX2"/>
    <property type="match status" value="1"/>
</dbReference>
<dbReference type="InterPro" id="IPR011759">
    <property type="entry name" value="Cyt_c_oxidase_su2_TM_dom"/>
</dbReference>
<evidence type="ECO:0000256" key="1">
    <source>
        <dbReference type="ARBA" id="ARBA00004141"/>
    </source>
</evidence>
<dbReference type="GO" id="GO:0004129">
    <property type="term" value="F:cytochrome-c oxidase activity"/>
    <property type="evidence" value="ECO:0007669"/>
    <property type="project" value="UniProtKB-EC"/>
</dbReference>
<keyword evidence="21" id="KW-1185">Reference proteome</keyword>
<keyword evidence="17" id="KW-0732">Signal</keyword>
<protein>
    <recommendedName>
        <fullName evidence="15">Cytochrome c oxidase subunit 2</fullName>
        <ecNumber evidence="15">7.1.1.9</ecNumber>
    </recommendedName>
</protein>
<evidence type="ECO:0000256" key="11">
    <source>
        <dbReference type="ARBA" id="ARBA00023136"/>
    </source>
</evidence>
<dbReference type="GO" id="GO:0005886">
    <property type="term" value="C:plasma membrane"/>
    <property type="evidence" value="ECO:0007669"/>
    <property type="project" value="UniProtKB-SubCell"/>
</dbReference>
<keyword evidence="6 15" id="KW-0479">Metal-binding</keyword>
<comment type="subcellular location">
    <subcellularLocation>
        <location evidence="14">Cell membrane</location>
        <topology evidence="14">Multi-pass membrane protein</topology>
    </subcellularLocation>
    <subcellularLocation>
        <location evidence="1">Membrane</location>
        <topology evidence="1">Multi-pass membrane protein</topology>
    </subcellularLocation>
</comment>
<keyword evidence="11 16" id="KW-0472">Membrane</keyword>
<keyword evidence="4 14" id="KW-0679">Respiratory chain</keyword>
<dbReference type="PRINTS" id="PR01166">
    <property type="entry name" value="CYCOXIDASEII"/>
</dbReference>
<dbReference type="InterPro" id="IPR001505">
    <property type="entry name" value="Copper_CuA"/>
</dbReference>
<evidence type="ECO:0000256" key="14">
    <source>
        <dbReference type="RuleBase" id="RU000456"/>
    </source>
</evidence>
<comment type="cofactor">
    <cofactor evidence="15">
        <name>Cu cation</name>
        <dbReference type="ChEBI" id="CHEBI:23378"/>
    </cofactor>
    <text evidence="15">Binds a copper A center.</text>
</comment>
<evidence type="ECO:0000256" key="2">
    <source>
        <dbReference type="ARBA" id="ARBA00007866"/>
    </source>
</evidence>
<evidence type="ECO:0000313" key="21">
    <source>
        <dbReference type="Proteomes" id="UP000192330"/>
    </source>
</evidence>
<keyword evidence="8 14" id="KW-0249">Electron transport</keyword>
<evidence type="ECO:0000256" key="4">
    <source>
        <dbReference type="ARBA" id="ARBA00022660"/>
    </source>
</evidence>
<dbReference type="Gene3D" id="2.60.40.420">
    <property type="entry name" value="Cupredoxins - blue copper proteins"/>
    <property type="match status" value="1"/>
</dbReference>
<dbReference type="PANTHER" id="PTHR22888">
    <property type="entry name" value="CYTOCHROME C OXIDASE, SUBUNIT II"/>
    <property type="match status" value="1"/>
</dbReference>
<feature type="signal peptide" evidence="17">
    <location>
        <begin position="1"/>
        <end position="21"/>
    </location>
</feature>
<accession>A0A1W2CVX2</accession>
<comment type="function">
    <text evidence="12 15">Subunits I and II form the functional core of the enzyme complex. Electrons originating in cytochrome c are transferred via heme a and Cu(A) to the binuclear center formed by heme a3 and Cu(B).</text>
</comment>
<dbReference type="RefSeq" id="WP_084353354.1">
    <property type="nucleotide sequence ID" value="NZ_FWYD01000009.1"/>
</dbReference>
<evidence type="ECO:0000256" key="17">
    <source>
        <dbReference type="SAM" id="SignalP"/>
    </source>
</evidence>
<evidence type="ECO:0000256" key="8">
    <source>
        <dbReference type="ARBA" id="ARBA00022982"/>
    </source>
</evidence>
<dbReference type="SUPFAM" id="SSF49503">
    <property type="entry name" value="Cupredoxins"/>
    <property type="match status" value="1"/>
</dbReference>
<evidence type="ECO:0000256" key="15">
    <source>
        <dbReference type="RuleBase" id="RU004024"/>
    </source>
</evidence>
<feature type="domain" description="Cytochrome oxidase subunit II transmembrane region profile" evidence="19">
    <location>
        <begin position="30"/>
        <end position="125"/>
    </location>
</feature>
<dbReference type="Proteomes" id="UP000192330">
    <property type="component" value="Unassembled WGS sequence"/>
</dbReference>
<dbReference type="InterPro" id="IPR036257">
    <property type="entry name" value="Cyt_c_oxidase_su2_TM_sf"/>
</dbReference>
<sequence>MRLKSTLTGLMAAFYAMPAAAQDGLEIIGKPLPGQMGFQPAATELARDLFWLDGMILIIITAIVVLVTGLLFYIIFRYNEKSNPTPAKFTHNSPLEIAWTVVPIVILVFIGAFSLPVLFKQQEIPEGDITIKVTGYQWYWGYEYVDHEFGFDSYMIGQPATGGNYVKTPEVVAMLEEAGYGADEFLLATDTAVVVPVGKTIVMQVTGGDVIHSWTIPAFGVKQDAVPGRLAELWFTAEKEGVYFGQCSELCGKDHAYMPITVKVVSEEAYEQWLQGAIEEYAGKPLSYDVAAAN</sequence>
<evidence type="ECO:0000256" key="13">
    <source>
        <dbReference type="ARBA" id="ARBA00047816"/>
    </source>
</evidence>
<evidence type="ECO:0000256" key="6">
    <source>
        <dbReference type="ARBA" id="ARBA00022723"/>
    </source>
</evidence>
<dbReference type="PROSITE" id="PS50999">
    <property type="entry name" value="COX2_TM"/>
    <property type="match status" value="1"/>
</dbReference>
<evidence type="ECO:0000259" key="18">
    <source>
        <dbReference type="PROSITE" id="PS50857"/>
    </source>
</evidence>
<feature type="chain" id="PRO_5012258394" description="Cytochrome c oxidase subunit 2" evidence="17">
    <location>
        <begin position="22"/>
        <end position="294"/>
    </location>
</feature>
<evidence type="ECO:0000259" key="19">
    <source>
        <dbReference type="PROSITE" id="PS50999"/>
    </source>
</evidence>
<keyword evidence="7" id="KW-1278">Translocase</keyword>
<keyword evidence="3 14" id="KW-0813">Transport</keyword>
<dbReference type="STRING" id="1387277.SAMN06295998_10983"/>
<evidence type="ECO:0000256" key="16">
    <source>
        <dbReference type="SAM" id="Phobius"/>
    </source>
</evidence>
<evidence type="ECO:0000256" key="5">
    <source>
        <dbReference type="ARBA" id="ARBA00022692"/>
    </source>
</evidence>
<comment type="similarity">
    <text evidence="2 14">Belongs to the cytochrome c oxidase subunit 2 family.</text>
</comment>
<dbReference type="InterPro" id="IPR014222">
    <property type="entry name" value="Cyt_c_oxidase_su2"/>
</dbReference>
<keyword evidence="9 16" id="KW-1133">Transmembrane helix</keyword>
<organism evidence="20 21">
    <name type="scientific">Primorskyibacter flagellatus</name>
    <dbReference type="NCBI Taxonomy" id="1387277"/>
    <lineage>
        <taxon>Bacteria</taxon>
        <taxon>Pseudomonadati</taxon>
        <taxon>Pseudomonadota</taxon>
        <taxon>Alphaproteobacteria</taxon>
        <taxon>Rhodobacterales</taxon>
        <taxon>Roseobacteraceae</taxon>
        <taxon>Primorskyibacter</taxon>
    </lineage>
</organism>
<dbReference type="EC" id="7.1.1.9" evidence="15"/>
<dbReference type="EMBL" id="FWYD01000009">
    <property type="protein sequence ID" value="SMC89086.1"/>
    <property type="molecule type" value="Genomic_DNA"/>
</dbReference>
<dbReference type="InterPro" id="IPR045187">
    <property type="entry name" value="CcO_II"/>
</dbReference>
<evidence type="ECO:0000313" key="20">
    <source>
        <dbReference type="EMBL" id="SMC89086.1"/>
    </source>
</evidence>
<evidence type="ECO:0000256" key="3">
    <source>
        <dbReference type="ARBA" id="ARBA00022448"/>
    </source>
</evidence>
<dbReference type="PANTHER" id="PTHR22888:SF9">
    <property type="entry name" value="CYTOCHROME C OXIDASE SUBUNIT 2"/>
    <property type="match status" value="1"/>
</dbReference>
<feature type="domain" description="Cytochrome oxidase subunit II copper A binding" evidence="18">
    <location>
        <begin position="126"/>
        <end position="276"/>
    </location>
</feature>
<dbReference type="Pfam" id="PF02790">
    <property type="entry name" value="COX2_TM"/>
    <property type="match status" value="1"/>
</dbReference>
<reference evidence="20 21" key="1">
    <citation type="submission" date="2017-04" db="EMBL/GenBank/DDBJ databases">
        <authorList>
            <person name="Afonso C.L."/>
            <person name="Miller P.J."/>
            <person name="Scott M.A."/>
            <person name="Spackman E."/>
            <person name="Goraichik I."/>
            <person name="Dimitrov K.M."/>
            <person name="Suarez D.L."/>
            <person name="Swayne D.E."/>
        </authorList>
    </citation>
    <scope>NUCLEOTIDE SEQUENCE [LARGE SCALE GENOMIC DNA]</scope>
    <source>
        <strain evidence="20 21">CGMCC 1.12644</strain>
    </source>
</reference>
<dbReference type="OrthoDB" id="9781261at2"/>
<gene>
    <name evidence="20" type="ORF">SAMN06295998_10983</name>
</gene>
<dbReference type="GO" id="GO:0005507">
    <property type="term" value="F:copper ion binding"/>
    <property type="evidence" value="ECO:0007669"/>
    <property type="project" value="InterPro"/>
</dbReference>
<dbReference type="NCBIfam" id="TIGR02866">
    <property type="entry name" value="CoxB"/>
    <property type="match status" value="1"/>
</dbReference>
<evidence type="ECO:0000256" key="10">
    <source>
        <dbReference type="ARBA" id="ARBA00023008"/>
    </source>
</evidence>
<feature type="transmembrane region" description="Helical" evidence="16">
    <location>
        <begin position="55"/>
        <end position="76"/>
    </location>
</feature>
<evidence type="ECO:0000256" key="9">
    <source>
        <dbReference type="ARBA" id="ARBA00022989"/>
    </source>
</evidence>
<evidence type="ECO:0000256" key="12">
    <source>
        <dbReference type="ARBA" id="ARBA00024688"/>
    </source>
</evidence>
<dbReference type="PROSITE" id="PS50857">
    <property type="entry name" value="COX2_CUA"/>
    <property type="match status" value="1"/>
</dbReference>
<keyword evidence="10 15" id="KW-0186">Copper</keyword>
<dbReference type="Pfam" id="PF00116">
    <property type="entry name" value="COX2"/>
    <property type="match status" value="1"/>
</dbReference>
<name>A0A1W2CVX2_9RHOB</name>
<comment type="catalytic activity">
    <reaction evidence="13 15">
        <text>4 Fe(II)-[cytochrome c] + O2 + 8 H(+)(in) = 4 Fe(III)-[cytochrome c] + 2 H2O + 4 H(+)(out)</text>
        <dbReference type="Rhea" id="RHEA:11436"/>
        <dbReference type="Rhea" id="RHEA-COMP:10350"/>
        <dbReference type="Rhea" id="RHEA-COMP:14399"/>
        <dbReference type="ChEBI" id="CHEBI:15377"/>
        <dbReference type="ChEBI" id="CHEBI:15378"/>
        <dbReference type="ChEBI" id="CHEBI:15379"/>
        <dbReference type="ChEBI" id="CHEBI:29033"/>
        <dbReference type="ChEBI" id="CHEBI:29034"/>
        <dbReference type="EC" id="7.1.1.9"/>
    </reaction>
</comment>
<dbReference type="SUPFAM" id="SSF81464">
    <property type="entry name" value="Cytochrome c oxidase subunit II-like, transmembrane region"/>
    <property type="match status" value="1"/>
</dbReference>
<dbReference type="GO" id="GO:0016491">
    <property type="term" value="F:oxidoreductase activity"/>
    <property type="evidence" value="ECO:0007669"/>
    <property type="project" value="InterPro"/>
</dbReference>
<proteinExistence type="inferred from homology"/>
<evidence type="ECO:0000256" key="7">
    <source>
        <dbReference type="ARBA" id="ARBA00022967"/>
    </source>
</evidence>
<keyword evidence="5 14" id="KW-0812">Transmembrane</keyword>
<dbReference type="InterPro" id="IPR002429">
    <property type="entry name" value="CcO_II-like_C"/>
</dbReference>
<dbReference type="InterPro" id="IPR008972">
    <property type="entry name" value="Cupredoxin"/>
</dbReference>
<dbReference type="AlphaFoldDB" id="A0A1W2CVX2"/>
<dbReference type="Gene3D" id="1.10.287.90">
    <property type="match status" value="1"/>
</dbReference>
<feature type="transmembrane region" description="Helical" evidence="16">
    <location>
        <begin position="97"/>
        <end position="119"/>
    </location>
</feature>
<dbReference type="GO" id="GO:0042773">
    <property type="term" value="P:ATP synthesis coupled electron transport"/>
    <property type="evidence" value="ECO:0007669"/>
    <property type="project" value="TreeGrafter"/>
</dbReference>